<name>A0A9N9HH25_9GLOM</name>
<accession>A0A9N9HH25</accession>
<reference evidence="2" key="1">
    <citation type="submission" date="2021-06" db="EMBL/GenBank/DDBJ databases">
        <authorList>
            <person name="Kallberg Y."/>
            <person name="Tangrot J."/>
            <person name="Rosling A."/>
        </authorList>
    </citation>
    <scope>NUCLEOTIDE SEQUENCE</scope>
    <source>
        <strain evidence="2">IA702</strain>
    </source>
</reference>
<comment type="caution">
    <text evidence="2">The sequence shown here is derived from an EMBL/GenBank/DDBJ whole genome shotgun (WGS) entry which is preliminary data.</text>
</comment>
<proteinExistence type="predicted"/>
<dbReference type="AlphaFoldDB" id="A0A9N9HH25"/>
<feature type="non-terminal residue" evidence="2">
    <location>
        <position position="40"/>
    </location>
</feature>
<dbReference type="EMBL" id="CAJVPJ010007094">
    <property type="protein sequence ID" value="CAG8673448.1"/>
    <property type="molecule type" value="Genomic_DNA"/>
</dbReference>
<dbReference type="OrthoDB" id="397265at2759"/>
<feature type="compositionally biased region" description="Basic residues" evidence="1">
    <location>
        <begin position="1"/>
        <end position="11"/>
    </location>
</feature>
<sequence>MSTQTKTRKRKWDLDDQGKEAPPVSSSTTPTVKAIKVDTG</sequence>
<organism evidence="2 3">
    <name type="scientific">Paraglomus occultum</name>
    <dbReference type="NCBI Taxonomy" id="144539"/>
    <lineage>
        <taxon>Eukaryota</taxon>
        <taxon>Fungi</taxon>
        <taxon>Fungi incertae sedis</taxon>
        <taxon>Mucoromycota</taxon>
        <taxon>Glomeromycotina</taxon>
        <taxon>Glomeromycetes</taxon>
        <taxon>Paraglomerales</taxon>
        <taxon>Paraglomeraceae</taxon>
        <taxon>Paraglomus</taxon>
    </lineage>
</organism>
<keyword evidence="3" id="KW-1185">Reference proteome</keyword>
<dbReference type="Proteomes" id="UP000789572">
    <property type="component" value="Unassembled WGS sequence"/>
</dbReference>
<evidence type="ECO:0000313" key="3">
    <source>
        <dbReference type="Proteomes" id="UP000789572"/>
    </source>
</evidence>
<evidence type="ECO:0000313" key="2">
    <source>
        <dbReference type="EMBL" id="CAG8673448.1"/>
    </source>
</evidence>
<gene>
    <name evidence="2" type="ORF">POCULU_LOCUS11101</name>
</gene>
<evidence type="ECO:0000256" key="1">
    <source>
        <dbReference type="SAM" id="MobiDB-lite"/>
    </source>
</evidence>
<feature type="region of interest" description="Disordered" evidence="1">
    <location>
        <begin position="1"/>
        <end position="40"/>
    </location>
</feature>
<protein>
    <submittedName>
        <fullName evidence="2">666_t:CDS:1</fullName>
    </submittedName>
</protein>